<feature type="transmembrane region" description="Helical" evidence="1">
    <location>
        <begin position="145"/>
        <end position="161"/>
    </location>
</feature>
<reference evidence="2" key="1">
    <citation type="submission" date="2020-08" db="EMBL/GenBank/DDBJ databases">
        <title>Multicomponent nature underlies the extraordinary mechanical properties of spider dragline silk.</title>
        <authorList>
            <person name="Kono N."/>
            <person name="Nakamura H."/>
            <person name="Mori M."/>
            <person name="Yoshida Y."/>
            <person name="Ohtoshi R."/>
            <person name="Malay A.D."/>
            <person name="Moran D.A.P."/>
            <person name="Tomita M."/>
            <person name="Numata K."/>
            <person name="Arakawa K."/>
        </authorList>
    </citation>
    <scope>NUCLEOTIDE SEQUENCE</scope>
</reference>
<proteinExistence type="predicted"/>
<evidence type="ECO:0000256" key="1">
    <source>
        <dbReference type="SAM" id="Phobius"/>
    </source>
</evidence>
<keyword evidence="1" id="KW-0812">Transmembrane</keyword>
<sequence>MDAFLFKSRRHSRFFRFFLETKRASSRRHRLSFRGEREKRRRQTSAISSFRVLMHSPTANDCPGLISTISRTRSPAQKISKRPEGTGTSMADVHHFSCTTDFGVGEHNCQSANYTNVFMKWNSRTSDDCKDASLGFYIPDGMRHGIWYLAWFQIIVVGMIWNH</sequence>
<keyword evidence="1" id="KW-1133">Transmembrane helix</keyword>
<name>A0A8X6P8G5_NEPPI</name>
<gene>
    <name evidence="2" type="ORF">NPIL_578321</name>
</gene>
<evidence type="ECO:0000313" key="3">
    <source>
        <dbReference type="Proteomes" id="UP000887013"/>
    </source>
</evidence>
<dbReference type="EMBL" id="BMAW01017409">
    <property type="protein sequence ID" value="GFT53815.1"/>
    <property type="molecule type" value="Genomic_DNA"/>
</dbReference>
<dbReference type="Proteomes" id="UP000887013">
    <property type="component" value="Unassembled WGS sequence"/>
</dbReference>
<keyword evidence="1" id="KW-0472">Membrane</keyword>
<dbReference type="AlphaFoldDB" id="A0A8X6P8G5"/>
<accession>A0A8X6P8G5</accession>
<organism evidence="2 3">
    <name type="scientific">Nephila pilipes</name>
    <name type="common">Giant wood spider</name>
    <name type="synonym">Nephila maculata</name>
    <dbReference type="NCBI Taxonomy" id="299642"/>
    <lineage>
        <taxon>Eukaryota</taxon>
        <taxon>Metazoa</taxon>
        <taxon>Ecdysozoa</taxon>
        <taxon>Arthropoda</taxon>
        <taxon>Chelicerata</taxon>
        <taxon>Arachnida</taxon>
        <taxon>Araneae</taxon>
        <taxon>Araneomorphae</taxon>
        <taxon>Entelegynae</taxon>
        <taxon>Araneoidea</taxon>
        <taxon>Nephilidae</taxon>
        <taxon>Nephila</taxon>
    </lineage>
</organism>
<comment type="caution">
    <text evidence="2">The sequence shown here is derived from an EMBL/GenBank/DDBJ whole genome shotgun (WGS) entry which is preliminary data.</text>
</comment>
<evidence type="ECO:0000313" key="2">
    <source>
        <dbReference type="EMBL" id="GFT53815.1"/>
    </source>
</evidence>
<keyword evidence="3" id="KW-1185">Reference proteome</keyword>
<protein>
    <submittedName>
        <fullName evidence="2">Uncharacterized protein</fullName>
    </submittedName>
</protein>